<dbReference type="STRING" id="1459636.NTE_01215"/>
<dbReference type="AlphaFoldDB" id="A0A075MR46"/>
<evidence type="ECO:0000313" key="2">
    <source>
        <dbReference type="Proteomes" id="UP000028194"/>
    </source>
</evidence>
<protein>
    <submittedName>
        <fullName evidence="1">Uncharacterized protein</fullName>
    </submittedName>
</protein>
<dbReference type="KEGG" id="nev:NTE_01215"/>
<sequence>MMVSDFNTKRRIRSITAGDEIFTIVTTDDFETTISCDKTTPTGVVVRKIAERCDLYQIEYESLVEIRRLLDSATRAELKRKYKNYFEQKKIEVERIDIDIAAYRQEISRLTKLKEAIQKEIVMGVFWA</sequence>
<reference evidence="1 2" key="1">
    <citation type="journal article" date="2014" name="PLoS ONE">
        <title>Genome Sequence of Candidatus Nitrososphaera evergladensis from Group I.1b Enriched from Everglades Soil Reveals Novel Genomic Features of the Ammonia-Oxidizing Archaea.</title>
        <authorList>
            <person name="Zhalnina K.V."/>
            <person name="Dias R."/>
            <person name="Leonard M.T."/>
            <person name="Dorr de Quadros P."/>
            <person name="Camargo F.A."/>
            <person name="Drew J.C."/>
            <person name="Farmerie W.G."/>
            <person name="Daroub S.H."/>
            <person name="Triplett E.W."/>
        </authorList>
    </citation>
    <scope>NUCLEOTIDE SEQUENCE [LARGE SCALE GENOMIC DNA]</scope>
    <source>
        <strain evidence="1 2">SR1</strain>
    </source>
</reference>
<evidence type="ECO:0000313" key="1">
    <source>
        <dbReference type="EMBL" id="AIF83287.1"/>
    </source>
</evidence>
<dbReference type="Proteomes" id="UP000028194">
    <property type="component" value="Chromosome"/>
</dbReference>
<accession>A0A075MR46</accession>
<dbReference type="HOGENOM" id="CLU_1954556_0_0_2"/>
<proteinExistence type="predicted"/>
<dbReference type="RefSeq" id="WP_148700079.1">
    <property type="nucleotide sequence ID" value="NZ_CP007174.1"/>
</dbReference>
<keyword evidence="2" id="KW-1185">Reference proteome</keyword>
<organism evidence="1 2">
    <name type="scientific">Candidatus Nitrososphaera evergladensis SR1</name>
    <dbReference type="NCBI Taxonomy" id="1459636"/>
    <lineage>
        <taxon>Archaea</taxon>
        <taxon>Nitrososphaerota</taxon>
        <taxon>Nitrososphaeria</taxon>
        <taxon>Nitrososphaerales</taxon>
        <taxon>Nitrososphaeraceae</taxon>
        <taxon>Nitrososphaera</taxon>
    </lineage>
</organism>
<dbReference type="GeneID" id="41597024"/>
<dbReference type="EMBL" id="CP007174">
    <property type="protein sequence ID" value="AIF83287.1"/>
    <property type="molecule type" value="Genomic_DNA"/>
</dbReference>
<name>A0A075MR46_9ARCH</name>
<gene>
    <name evidence="1" type="ORF">NTE_01215</name>
</gene>